<reference evidence="2" key="1">
    <citation type="submission" date="2015-10" db="EMBL/GenBank/DDBJ databases">
        <authorList>
            <person name="Luecker S."/>
            <person name="Luecker S."/>
        </authorList>
    </citation>
    <scope>NUCLEOTIDE SEQUENCE [LARGE SCALE GENOMIC DNA]</scope>
</reference>
<name>A0A0S4LQ50_9BACT</name>
<proteinExistence type="predicted"/>
<sequence length="68" mass="7280">MEYNIQDGRDGKSHDWDFTLPATREVLSGGGTAQAITAGKAIHGASQGTVVVKAIGRHIVQSLRHIVR</sequence>
<evidence type="ECO:0000313" key="1">
    <source>
        <dbReference type="EMBL" id="CUS39685.1"/>
    </source>
</evidence>
<evidence type="ECO:0000313" key="2">
    <source>
        <dbReference type="Proteomes" id="UP000198736"/>
    </source>
</evidence>
<gene>
    <name evidence="1" type="ORF">COMA2_80128</name>
</gene>
<accession>A0A0S4LQ50</accession>
<keyword evidence="2" id="KW-1185">Reference proteome</keyword>
<protein>
    <submittedName>
        <fullName evidence="1">Uncharacterized protein</fullName>
    </submittedName>
</protein>
<dbReference type="STRING" id="1742973.COMA2_80128"/>
<dbReference type="RefSeq" id="WP_175304724.1">
    <property type="nucleotide sequence ID" value="NZ_CZPZ01000035.1"/>
</dbReference>
<organism evidence="1 2">
    <name type="scientific">Candidatus Nitrospira nitrificans</name>
    <dbReference type="NCBI Taxonomy" id="1742973"/>
    <lineage>
        <taxon>Bacteria</taxon>
        <taxon>Pseudomonadati</taxon>
        <taxon>Nitrospirota</taxon>
        <taxon>Nitrospiria</taxon>
        <taxon>Nitrospirales</taxon>
        <taxon>Nitrospiraceae</taxon>
        <taxon>Nitrospira</taxon>
    </lineage>
</organism>
<dbReference type="EMBL" id="CZPZ01000035">
    <property type="protein sequence ID" value="CUS39685.1"/>
    <property type="molecule type" value="Genomic_DNA"/>
</dbReference>
<dbReference type="AlphaFoldDB" id="A0A0S4LQ50"/>
<dbReference type="Proteomes" id="UP000198736">
    <property type="component" value="Unassembled WGS sequence"/>
</dbReference>